<feature type="compositionally biased region" description="Basic and acidic residues" evidence="1">
    <location>
        <begin position="139"/>
        <end position="148"/>
    </location>
</feature>
<dbReference type="AlphaFoldDB" id="A0AAF3FJW5"/>
<feature type="compositionally biased region" description="Polar residues" evidence="1">
    <location>
        <begin position="322"/>
        <end position="343"/>
    </location>
</feature>
<sequence>MSDNPLTMAAVNKLLHSTTAFRVCRRPGARKQKLETHLNQSFLARCSEWARENADPTIVAVKKERWKPKTKVKIEKVEDEKRESLPLAERTRSAARRRALDQVVSMEILPKEEKHCVTSLLSTFPSLKRVHFDEETEHMDDAKQKRIESTTSLRSPPLIKVEELSSEESVKEVVPKPKPPSKIRPPSLSTELLERMRERQRGVVQPQPTSVAPNQQAASHPQRLQFAPEVSLKLARLSISTPSFSGQMIAPPRPIERRPSWAGRPSLLGNFAEPLLEDRELKFNEDQSDVIKQAPVNDRRSSFINLRALSPIDSLSDQSSSMTANTHSTDLQPSSVTLQSQPHPDSDYYEDDMSRFNGVRESLPPEMKRMVEEGLRDLPRHLTVRRTLENRASVLPKNHRQSNSQYMPSTDNNYVSLKKITKITLLEILLLIAVGRRMTSSRSDFSAIKEYAEQQREIGSCIPQMRETLKQSILSGTGVGAPFGLYVAYAQGHRRFGPYLFKTFATMTVTVTTFTVFGIMLGTYNCLRIRD</sequence>
<feature type="compositionally biased region" description="Basic and acidic residues" evidence="1">
    <location>
        <begin position="160"/>
        <end position="175"/>
    </location>
</feature>
<feature type="region of interest" description="Disordered" evidence="1">
    <location>
        <begin position="135"/>
        <end position="222"/>
    </location>
</feature>
<proteinExistence type="predicted"/>
<feature type="region of interest" description="Disordered" evidence="1">
    <location>
        <begin position="314"/>
        <end position="346"/>
    </location>
</feature>
<name>A0AAF3FJW5_9BILA</name>
<keyword evidence="3" id="KW-1185">Reference proteome</keyword>
<dbReference type="WBParaSite" id="MBELARI_LOCUS6437">
    <property type="protein sequence ID" value="MBELARI_LOCUS6437"/>
    <property type="gene ID" value="MBELARI_LOCUS6437"/>
</dbReference>
<accession>A0AAF3FJW5</accession>
<dbReference type="Proteomes" id="UP000887575">
    <property type="component" value="Unassembled WGS sequence"/>
</dbReference>
<feature type="compositionally biased region" description="Basic and acidic residues" evidence="1">
    <location>
        <begin position="192"/>
        <end position="201"/>
    </location>
</feature>
<keyword evidence="2" id="KW-1133">Transmembrane helix</keyword>
<evidence type="ECO:0000256" key="2">
    <source>
        <dbReference type="SAM" id="Phobius"/>
    </source>
</evidence>
<evidence type="ECO:0000313" key="4">
    <source>
        <dbReference type="WBParaSite" id="MBELARI_LOCUS6437"/>
    </source>
</evidence>
<evidence type="ECO:0000256" key="1">
    <source>
        <dbReference type="SAM" id="MobiDB-lite"/>
    </source>
</evidence>
<reference evidence="4" key="1">
    <citation type="submission" date="2024-02" db="UniProtKB">
        <authorList>
            <consortium name="WormBaseParasite"/>
        </authorList>
    </citation>
    <scope>IDENTIFICATION</scope>
</reference>
<keyword evidence="2" id="KW-0472">Membrane</keyword>
<organism evidence="3 4">
    <name type="scientific">Mesorhabditis belari</name>
    <dbReference type="NCBI Taxonomy" id="2138241"/>
    <lineage>
        <taxon>Eukaryota</taxon>
        <taxon>Metazoa</taxon>
        <taxon>Ecdysozoa</taxon>
        <taxon>Nematoda</taxon>
        <taxon>Chromadorea</taxon>
        <taxon>Rhabditida</taxon>
        <taxon>Rhabditina</taxon>
        <taxon>Rhabditomorpha</taxon>
        <taxon>Rhabditoidea</taxon>
        <taxon>Rhabditidae</taxon>
        <taxon>Mesorhabditinae</taxon>
        <taxon>Mesorhabditis</taxon>
    </lineage>
</organism>
<feature type="transmembrane region" description="Helical" evidence="2">
    <location>
        <begin position="504"/>
        <end position="527"/>
    </location>
</feature>
<feature type="compositionally biased region" description="Polar residues" evidence="1">
    <location>
        <begin position="206"/>
        <end position="219"/>
    </location>
</feature>
<evidence type="ECO:0000313" key="3">
    <source>
        <dbReference type="Proteomes" id="UP000887575"/>
    </source>
</evidence>
<protein>
    <submittedName>
        <fullName evidence="4">Uncharacterized protein</fullName>
    </submittedName>
</protein>
<keyword evidence="2" id="KW-0812">Transmembrane</keyword>